<dbReference type="GO" id="GO:0042645">
    <property type="term" value="C:mitochondrial nucleoid"/>
    <property type="evidence" value="ECO:0007669"/>
    <property type="project" value="TreeGrafter"/>
</dbReference>
<dbReference type="NCBIfam" id="TIGR00621">
    <property type="entry name" value="ssb"/>
    <property type="match status" value="1"/>
</dbReference>
<dbReference type="STRING" id="4572.M8AIR4"/>
<dbReference type="InterPro" id="IPR000424">
    <property type="entry name" value="Primosome_PriB/ssb"/>
</dbReference>
<sequence length="283" mass="31737">MVLLAVASSLKTLNPTLSPSPSRRRLLLSSCAAPQQAAPTTQRPDEIPWSRELCNSVRLIGTVGTDIELRQLPSGASVARGRIAVWKSATETTWVTLAFWDDLAVMASEHVKQGDRIFVSGRLVSDTVEEGPEKRQVYYKVVVQQFNFIESFQPVRLYSESSQDGGKHGDYVGNDSTSGSTENKKGDYMSSSSRSTEALWQAFFANPLDWWDNRKDKQKNPRYPDFKHKSTGEALWVEGRNNPNWVVSQLAILDSRMGSLQDKQRKPVSYMYADDFMTSDASD</sequence>
<dbReference type="OMA" id="FANPMDW"/>
<dbReference type="CDD" id="cd04496">
    <property type="entry name" value="SSB_OBF"/>
    <property type="match status" value="1"/>
</dbReference>
<name>M8AIR4_TRIUA</name>
<evidence type="ECO:0000313" key="2">
    <source>
        <dbReference type="EMBL" id="EMS64860.1"/>
    </source>
</evidence>
<dbReference type="Pfam" id="PF00436">
    <property type="entry name" value="SSB"/>
    <property type="match status" value="1"/>
</dbReference>
<gene>
    <name evidence="2" type="ORF">TRIUR3_01369</name>
</gene>
<dbReference type="FunFam" id="2.40.50.140:FF:000314">
    <property type="entry name" value="Protein OSB2 chloroplastic"/>
    <property type="match status" value="1"/>
</dbReference>
<evidence type="ECO:0000256" key="1">
    <source>
        <dbReference type="SAM" id="MobiDB-lite"/>
    </source>
</evidence>
<dbReference type="PANTHER" id="PTHR10302">
    <property type="entry name" value="SINGLE-STRANDED DNA-BINDING PROTEIN"/>
    <property type="match status" value="1"/>
</dbReference>
<accession>M8AIR4</accession>
<dbReference type="InterPro" id="IPR011344">
    <property type="entry name" value="ssDNA-bd"/>
</dbReference>
<dbReference type="Gene3D" id="2.40.50.140">
    <property type="entry name" value="Nucleic acid-binding proteins"/>
    <property type="match status" value="1"/>
</dbReference>
<reference evidence="2" key="1">
    <citation type="journal article" date="2013" name="Nature">
        <title>Draft genome of the wheat A-genome progenitor Triticum urartu.</title>
        <authorList>
            <person name="Ling H.Q."/>
            <person name="Zhao S."/>
            <person name="Liu D."/>
            <person name="Wang J."/>
            <person name="Sun H."/>
            <person name="Zhang C."/>
            <person name="Fan H."/>
            <person name="Li D."/>
            <person name="Dong L."/>
            <person name="Tao Y."/>
            <person name="Gao C."/>
            <person name="Wu H."/>
            <person name="Li Y."/>
            <person name="Cui Y."/>
            <person name="Guo X."/>
            <person name="Zheng S."/>
            <person name="Wang B."/>
            <person name="Yu K."/>
            <person name="Liang Q."/>
            <person name="Yang W."/>
            <person name="Lou X."/>
            <person name="Chen J."/>
            <person name="Feng M."/>
            <person name="Jian J."/>
            <person name="Zhang X."/>
            <person name="Luo G."/>
            <person name="Jiang Y."/>
            <person name="Liu J."/>
            <person name="Wang Z."/>
            <person name="Sha Y."/>
            <person name="Zhang B."/>
            <person name="Wu H."/>
            <person name="Tang D."/>
            <person name="Shen Q."/>
            <person name="Xue P."/>
            <person name="Zou S."/>
            <person name="Wang X."/>
            <person name="Liu X."/>
            <person name="Wang F."/>
            <person name="Yang Y."/>
            <person name="An X."/>
            <person name="Dong Z."/>
            <person name="Zhang K."/>
            <person name="Zhang X."/>
            <person name="Luo M.C."/>
            <person name="Dvorak J."/>
            <person name="Tong Y."/>
            <person name="Wang J."/>
            <person name="Yang H."/>
            <person name="Li Z."/>
            <person name="Wang D."/>
            <person name="Zhang A."/>
            <person name="Wang J."/>
        </authorList>
    </citation>
    <scope>NUCLEOTIDE SEQUENCE</scope>
</reference>
<feature type="region of interest" description="Disordered" evidence="1">
    <location>
        <begin position="160"/>
        <end position="190"/>
    </location>
</feature>
<dbReference type="GO" id="GO:0003697">
    <property type="term" value="F:single-stranded DNA binding"/>
    <property type="evidence" value="ECO:0007669"/>
    <property type="project" value="InterPro"/>
</dbReference>
<dbReference type="InterPro" id="IPR012340">
    <property type="entry name" value="NA-bd_OB-fold"/>
</dbReference>
<proteinExistence type="predicted"/>
<protein>
    <submittedName>
        <fullName evidence="2">Protein OSB1, mitochondrial</fullName>
    </submittedName>
</protein>
<dbReference type="eggNOG" id="ENOG502QR35">
    <property type="taxonomic scope" value="Eukaryota"/>
</dbReference>
<organism evidence="2">
    <name type="scientific">Triticum urartu</name>
    <name type="common">Red wild einkorn</name>
    <name type="synonym">Crithodium urartu</name>
    <dbReference type="NCBI Taxonomy" id="4572"/>
    <lineage>
        <taxon>Eukaryota</taxon>
        <taxon>Viridiplantae</taxon>
        <taxon>Streptophyta</taxon>
        <taxon>Embryophyta</taxon>
        <taxon>Tracheophyta</taxon>
        <taxon>Spermatophyta</taxon>
        <taxon>Magnoliopsida</taxon>
        <taxon>Liliopsida</taxon>
        <taxon>Poales</taxon>
        <taxon>Poaceae</taxon>
        <taxon>BOP clade</taxon>
        <taxon>Pooideae</taxon>
        <taxon>Triticodae</taxon>
        <taxon>Triticeae</taxon>
        <taxon>Triticinae</taxon>
        <taxon>Triticum</taxon>
    </lineage>
</organism>
<dbReference type="PROSITE" id="PS50935">
    <property type="entry name" value="SSB"/>
    <property type="match status" value="1"/>
</dbReference>
<dbReference type="PANTHER" id="PTHR10302:SF0">
    <property type="entry name" value="SINGLE-STRANDED DNA-BINDING PROTEIN, MITOCHONDRIAL"/>
    <property type="match status" value="1"/>
</dbReference>
<dbReference type="EMBL" id="KD051070">
    <property type="protein sequence ID" value="EMS64860.1"/>
    <property type="molecule type" value="Genomic_DNA"/>
</dbReference>
<dbReference type="GO" id="GO:0006264">
    <property type="term" value="P:mitochondrial DNA replication"/>
    <property type="evidence" value="ECO:0007669"/>
    <property type="project" value="TreeGrafter"/>
</dbReference>
<dbReference type="SUPFAM" id="SSF50249">
    <property type="entry name" value="Nucleic acid-binding proteins"/>
    <property type="match status" value="1"/>
</dbReference>
<dbReference type="AlphaFoldDB" id="M8AIR4"/>